<dbReference type="CDD" id="cd14686">
    <property type="entry name" value="bZIP"/>
    <property type="match status" value="1"/>
</dbReference>
<protein>
    <recommendedName>
        <fullName evidence="4">BZIP domain-containing protein</fullName>
    </recommendedName>
</protein>
<dbReference type="Proteomes" id="UP000193498">
    <property type="component" value="Unassembled WGS sequence"/>
</dbReference>
<dbReference type="STRING" id="1314790.A0A1Y1Z2K0"/>
<name>A0A1Y1Z2K0_9FUNG</name>
<evidence type="ECO:0008006" key="4">
    <source>
        <dbReference type="Google" id="ProtNLM"/>
    </source>
</evidence>
<dbReference type="OrthoDB" id="674948at2759"/>
<feature type="coiled-coil region" evidence="1">
    <location>
        <begin position="150"/>
        <end position="184"/>
    </location>
</feature>
<reference evidence="2 3" key="1">
    <citation type="submission" date="2016-07" db="EMBL/GenBank/DDBJ databases">
        <title>Pervasive Adenine N6-methylation of Active Genes in Fungi.</title>
        <authorList>
            <consortium name="DOE Joint Genome Institute"/>
            <person name="Mondo S.J."/>
            <person name="Dannebaum R.O."/>
            <person name="Kuo R.C."/>
            <person name="Labutti K."/>
            <person name="Haridas S."/>
            <person name="Kuo A."/>
            <person name="Salamov A."/>
            <person name="Ahrendt S.R."/>
            <person name="Lipzen A."/>
            <person name="Sullivan W."/>
            <person name="Andreopoulos W.B."/>
            <person name="Clum A."/>
            <person name="Lindquist E."/>
            <person name="Daum C."/>
            <person name="Ramamoorthy G.K."/>
            <person name="Gryganskyi A."/>
            <person name="Culley D."/>
            <person name="Magnuson J.K."/>
            <person name="James T.Y."/>
            <person name="O'Malley M.A."/>
            <person name="Stajich J.E."/>
            <person name="Spatafora J.W."/>
            <person name="Visel A."/>
            <person name="Grigoriev I.V."/>
        </authorList>
    </citation>
    <scope>NUCLEOTIDE SEQUENCE [LARGE SCALE GENOMIC DNA]</scope>
    <source>
        <strain evidence="2 3">CBS 931.73</strain>
    </source>
</reference>
<accession>A0A1Y1Z2K0</accession>
<sequence>MSSYYSSNCTCQRTYIRLGMVEAENITLDLDHIHSGGGEIAPFSDSSIFSTSTPNISPNPPLAEFANDTSIGSISQAEPANDVDQQRLIPNPVSQPSPVCDLAMARAKCKVGRKRKCEVIDKELLAKARVIRNRAAEIKRRYIINLEQTNTRLCIENEKLGRKLNEVEEEKYNLIKRLEAITSQLSISRARAQAQINVAEVSNILFDGFGESAVLTKLEYGKCIHNSQQRRSSINPRGLHTVTSREIVAKYVQRSVALVVWVLMWLSGHESQPAISSTGHAPISDAAMESLISLPCSPTM</sequence>
<proteinExistence type="predicted"/>
<dbReference type="EMBL" id="MCFE01000034">
    <property type="protein sequence ID" value="ORY04521.1"/>
    <property type="molecule type" value="Genomic_DNA"/>
</dbReference>
<dbReference type="InParanoid" id="A0A1Y1Z2K0"/>
<dbReference type="AlphaFoldDB" id="A0A1Y1Z2K0"/>
<keyword evidence="3" id="KW-1185">Reference proteome</keyword>
<organism evidence="2 3">
    <name type="scientific">Basidiobolus meristosporus CBS 931.73</name>
    <dbReference type="NCBI Taxonomy" id="1314790"/>
    <lineage>
        <taxon>Eukaryota</taxon>
        <taxon>Fungi</taxon>
        <taxon>Fungi incertae sedis</taxon>
        <taxon>Zoopagomycota</taxon>
        <taxon>Entomophthoromycotina</taxon>
        <taxon>Basidiobolomycetes</taxon>
        <taxon>Basidiobolales</taxon>
        <taxon>Basidiobolaceae</taxon>
        <taxon>Basidiobolus</taxon>
    </lineage>
</organism>
<evidence type="ECO:0000313" key="2">
    <source>
        <dbReference type="EMBL" id="ORY04521.1"/>
    </source>
</evidence>
<evidence type="ECO:0000313" key="3">
    <source>
        <dbReference type="Proteomes" id="UP000193498"/>
    </source>
</evidence>
<comment type="caution">
    <text evidence="2">The sequence shown here is derived from an EMBL/GenBank/DDBJ whole genome shotgun (WGS) entry which is preliminary data.</text>
</comment>
<keyword evidence="1" id="KW-0175">Coiled coil</keyword>
<evidence type="ECO:0000256" key="1">
    <source>
        <dbReference type="SAM" id="Coils"/>
    </source>
</evidence>
<gene>
    <name evidence="2" type="ORF">K493DRAFT_296960</name>
</gene>